<feature type="non-terminal residue" evidence="1">
    <location>
        <position position="1"/>
    </location>
</feature>
<accession>A0A6A5UJT2</accession>
<dbReference type="EMBL" id="ML976798">
    <property type="protein sequence ID" value="KAF1964239.1"/>
    <property type="molecule type" value="Genomic_DNA"/>
</dbReference>
<gene>
    <name evidence="1" type="ORF">BU23DRAFT_493346</name>
</gene>
<dbReference type="Proteomes" id="UP000800036">
    <property type="component" value="Unassembled WGS sequence"/>
</dbReference>
<keyword evidence="2" id="KW-1185">Reference proteome</keyword>
<sequence>PLAKHYTTALNRQLQQSQGYPISAKKAFFTDFWATWSSTMKPATIRKSFEATGVWPIDA</sequence>
<organism evidence="1 2">
    <name type="scientific">Bimuria novae-zelandiae CBS 107.79</name>
    <dbReference type="NCBI Taxonomy" id="1447943"/>
    <lineage>
        <taxon>Eukaryota</taxon>
        <taxon>Fungi</taxon>
        <taxon>Dikarya</taxon>
        <taxon>Ascomycota</taxon>
        <taxon>Pezizomycotina</taxon>
        <taxon>Dothideomycetes</taxon>
        <taxon>Pleosporomycetidae</taxon>
        <taxon>Pleosporales</taxon>
        <taxon>Massarineae</taxon>
        <taxon>Didymosphaeriaceae</taxon>
        <taxon>Bimuria</taxon>
    </lineage>
</organism>
<name>A0A6A5UJT2_9PLEO</name>
<proteinExistence type="predicted"/>
<dbReference type="AlphaFoldDB" id="A0A6A5UJT2"/>
<evidence type="ECO:0000313" key="2">
    <source>
        <dbReference type="Proteomes" id="UP000800036"/>
    </source>
</evidence>
<reference evidence="1" key="1">
    <citation type="journal article" date="2020" name="Stud. Mycol.">
        <title>101 Dothideomycetes genomes: a test case for predicting lifestyles and emergence of pathogens.</title>
        <authorList>
            <person name="Haridas S."/>
            <person name="Albert R."/>
            <person name="Binder M."/>
            <person name="Bloem J."/>
            <person name="Labutti K."/>
            <person name="Salamov A."/>
            <person name="Andreopoulos B."/>
            <person name="Baker S."/>
            <person name="Barry K."/>
            <person name="Bills G."/>
            <person name="Bluhm B."/>
            <person name="Cannon C."/>
            <person name="Castanera R."/>
            <person name="Culley D."/>
            <person name="Daum C."/>
            <person name="Ezra D."/>
            <person name="Gonzalez J."/>
            <person name="Henrissat B."/>
            <person name="Kuo A."/>
            <person name="Liang C."/>
            <person name="Lipzen A."/>
            <person name="Lutzoni F."/>
            <person name="Magnuson J."/>
            <person name="Mondo S."/>
            <person name="Nolan M."/>
            <person name="Ohm R."/>
            <person name="Pangilinan J."/>
            <person name="Park H.-J."/>
            <person name="Ramirez L."/>
            <person name="Alfaro M."/>
            <person name="Sun H."/>
            <person name="Tritt A."/>
            <person name="Yoshinaga Y."/>
            <person name="Zwiers L.-H."/>
            <person name="Turgeon B."/>
            <person name="Goodwin S."/>
            <person name="Spatafora J."/>
            <person name="Crous P."/>
            <person name="Grigoriev I."/>
        </authorList>
    </citation>
    <scope>NUCLEOTIDE SEQUENCE</scope>
    <source>
        <strain evidence="1">CBS 107.79</strain>
    </source>
</reference>
<protein>
    <submittedName>
        <fullName evidence="1">Uncharacterized protein</fullName>
    </submittedName>
</protein>
<evidence type="ECO:0000313" key="1">
    <source>
        <dbReference type="EMBL" id="KAF1964239.1"/>
    </source>
</evidence>